<accession>A0ABT8AG85</accession>
<comment type="subcellular location">
    <subcellularLocation>
        <location evidence="1">Membrane</location>
        <topology evidence="1">Multi-pass membrane protein</topology>
    </subcellularLocation>
</comment>
<feature type="transmembrane region" description="Helical" evidence="5">
    <location>
        <begin position="34"/>
        <end position="55"/>
    </location>
</feature>
<gene>
    <name evidence="7" type="ORF">QWZ14_29555</name>
</gene>
<evidence type="ECO:0000256" key="2">
    <source>
        <dbReference type="ARBA" id="ARBA00022692"/>
    </source>
</evidence>
<dbReference type="Pfam" id="PF07298">
    <property type="entry name" value="NnrU"/>
    <property type="match status" value="1"/>
</dbReference>
<feature type="transmembrane region" description="Helical" evidence="5">
    <location>
        <begin position="6"/>
        <end position="22"/>
    </location>
</feature>
<feature type="transmembrane region" description="Helical" evidence="5">
    <location>
        <begin position="75"/>
        <end position="93"/>
    </location>
</feature>
<evidence type="ECO:0000256" key="1">
    <source>
        <dbReference type="ARBA" id="ARBA00004141"/>
    </source>
</evidence>
<keyword evidence="2 5" id="KW-0812">Transmembrane</keyword>
<feature type="transmembrane region" description="Helical" evidence="5">
    <location>
        <begin position="190"/>
        <end position="210"/>
    </location>
</feature>
<name>A0ABT8AG85_9PROT</name>
<evidence type="ECO:0000259" key="6">
    <source>
        <dbReference type="Pfam" id="PF07298"/>
    </source>
</evidence>
<comment type="caution">
    <text evidence="7">The sequence shown here is derived from an EMBL/GenBank/DDBJ whole genome shotgun (WGS) entry which is preliminary data.</text>
</comment>
<keyword evidence="4 5" id="KW-0472">Membrane</keyword>
<organism evidence="7 8">
    <name type="scientific">Paeniroseomonas aquatica</name>
    <dbReference type="NCBI Taxonomy" id="373043"/>
    <lineage>
        <taxon>Bacteria</taxon>
        <taxon>Pseudomonadati</taxon>
        <taxon>Pseudomonadota</taxon>
        <taxon>Alphaproteobacteria</taxon>
        <taxon>Acetobacterales</taxon>
        <taxon>Acetobacteraceae</taxon>
        <taxon>Paeniroseomonas</taxon>
    </lineage>
</organism>
<feature type="transmembrane region" description="Helical" evidence="5">
    <location>
        <begin position="141"/>
        <end position="161"/>
    </location>
</feature>
<dbReference type="Proteomes" id="UP001529369">
    <property type="component" value="Unassembled WGS sequence"/>
</dbReference>
<reference evidence="8" key="1">
    <citation type="journal article" date="2019" name="Int. J. Syst. Evol. Microbiol.">
        <title>The Global Catalogue of Microorganisms (GCM) 10K type strain sequencing project: providing services to taxonomists for standard genome sequencing and annotation.</title>
        <authorList>
            <consortium name="The Broad Institute Genomics Platform"/>
            <consortium name="The Broad Institute Genome Sequencing Center for Infectious Disease"/>
            <person name="Wu L."/>
            <person name="Ma J."/>
        </authorList>
    </citation>
    <scope>NUCLEOTIDE SEQUENCE [LARGE SCALE GENOMIC DNA]</scope>
    <source>
        <strain evidence="8">CECT 7131</strain>
    </source>
</reference>
<feature type="domain" description="NnrU" evidence="6">
    <location>
        <begin position="8"/>
        <end position="213"/>
    </location>
</feature>
<keyword evidence="3 5" id="KW-1133">Transmembrane helix</keyword>
<evidence type="ECO:0000256" key="4">
    <source>
        <dbReference type="ARBA" id="ARBA00023136"/>
    </source>
</evidence>
<evidence type="ECO:0000256" key="5">
    <source>
        <dbReference type="SAM" id="Phobius"/>
    </source>
</evidence>
<evidence type="ECO:0000256" key="3">
    <source>
        <dbReference type="ARBA" id="ARBA00022989"/>
    </source>
</evidence>
<proteinExistence type="predicted"/>
<keyword evidence="8" id="KW-1185">Reference proteome</keyword>
<dbReference type="RefSeq" id="WP_290320654.1">
    <property type="nucleotide sequence ID" value="NZ_JAUFPN010000285.1"/>
</dbReference>
<protein>
    <submittedName>
        <fullName evidence="7">NnrU family protein</fullName>
    </submittedName>
</protein>
<dbReference type="InterPro" id="IPR009915">
    <property type="entry name" value="NnrU_dom"/>
</dbReference>
<evidence type="ECO:0000313" key="7">
    <source>
        <dbReference type="EMBL" id="MDN3568543.1"/>
    </source>
</evidence>
<evidence type="ECO:0000313" key="8">
    <source>
        <dbReference type="Proteomes" id="UP001529369"/>
    </source>
</evidence>
<sequence length="216" mass="24103">MTGWGEYVAAWAVFLLTHAVPVQRPVKLWLVECLGHASFWLTYSLLSIVVLAWMIEAAARAPFVELWPRAEWQNHVTLTTMALACLILSLAVFRPNPFSFGGWRNDDFDPERPGIVGLVRHPVLAALALWALGHLAPNGDIAHVVMFGGFLAFSVFGMAMIDRRHQHSMGSELWQRLRPRRIPHDIANPVRWLAAAMALAGLIVLHPLVIGLPAVW</sequence>
<dbReference type="EMBL" id="JAUFPN010000285">
    <property type="protein sequence ID" value="MDN3568543.1"/>
    <property type="molecule type" value="Genomic_DNA"/>
</dbReference>